<evidence type="ECO:0000259" key="2">
    <source>
        <dbReference type="Pfam" id="PF11181"/>
    </source>
</evidence>
<evidence type="ECO:0000313" key="4">
    <source>
        <dbReference type="Proteomes" id="UP001156441"/>
    </source>
</evidence>
<feature type="transmembrane region" description="Helical" evidence="1">
    <location>
        <begin position="68"/>
        <end position="90"/>
    </location>
</feature>
<reference evidence="3 4" key="1">
    <citation type="submission" date="2021-02" db="EMBL/GenBank/DDBJ databases">
        <title>Actinophytocola xerophila sp. nov., isolated from soil of cotton cropping field.</title>
        <authorList>
            <person name="Huang R."/>
            <person name="Chen X."/>
            <person name="Ge X."/>
            <person name="Liu W."/>
        </authorList>
    </citation>
    <scope>NUCLEOTIDE SEQUENCE [LARGE SCALE GENOMIC DNA]</scope>
    <source>
        <strain evidence="3 4">S1-96</strain>
    </source>
</reference>
<keyword evidence="1" id="KW-0472">Membrane</keyword>
<evidence type="ECO:0000313" key="3">
    <source>
        <dbReference type="EMBL" id="MCT2585111.1"/>
    </source>
</evidence>
<dbReference type="RefSeq" id="WP_260192581.1">
    <property type="nucleotide sequence ID" value="NZ_JAFFZE010000014.1"/>
</dbReference>
<feature type="domain" description="General stress protein 17M-like" evidence="2">
    <location>
        <begin position="15"/>
        <end position="82"/>
    </location>
</feature>
<dbReference type="Pfam" id="PF11181">
    <property type="entry name" value="YflT"/>
    <property type="match status" value="1"/>
</dbReference>
<dbReference type="InterPro" id="IPR025889">
    <property type="entry name" value="GSP17M-like_dom"/>
</dbReference>
<proteinExistence type="predicted"/>
<gene>
    <name evidence="3" type="ORF">JT362_18510</name>
</gene>
<dbReference type="Proteomes" id="UP001156441">
    <property type="component" value="Unassembled WGS sequence"/>
</dbReference>
<evidence type="ECO:0000256" key="1">
    <source>
        <dbReference type="SAM" id="Phobius"/>
    </source>
</evidence>
<feature type="transmembrane region" description="Helical" evidence="1">
    <location>
        <begin position="96"/>
        <end position="116"/>
    </location>
</feature>
<comment type="caution">
    <text evidence="3">The sequence shown here is derived from an EMBL/GenBank/DDBJ whole genome shotgun (WGS) entry which is preliminary data.</text>
</comment>
<keyword evidence="4" id="KW-1185">Reference proteome</keyword>
<accession>A0ABT2JB70</accession>
<name>A0ABT2JB70_9PSEU</name>
<sequence length="160" mass="16812">MTPPTEDTTQRPSVVIASYPRYADAERAVDFLSDNGFPVRHTAIVGRGLEWVEQVTGRLTALTAAGRGAASGAVAGALLGWLLGLFNWMAPVISGLLVALYGAVIGAVIGAIVGWLSHLGTGGRRDFSSVPNLRAESYDLLVEAEVSDDAARALRDHSPI</sequence>
<organism evidence="3 4">
    <name type="scientific">Actinophytocola gossypii</name>
    <dbReference type="NCBI Taxonomy" id="2812003"/>
    <lineage>
        <taxon>Bacteria</taxon>
        <taxon>Bacillati</taxon>
        <taxon>Actinomycetota</taxon>
        <taxon>Actinomycetes</taxon>
        <taxon>Pseudonocardiales</taxon>
        <taxon>Pseudonocardiaceae</taxon>
    </lineage>
</organism>
<protein>
    <submittedName>
        <fullName evidence="3">Glycine zipper family protein</fullName>
    </submittedName>
</protein>
<dbReference type="EMBL" id="JAFFZE010000014">
    <property type="protein sequence ID" value="MCT2585111.1"/>
    <property type="molecule type" value="Genomic_DNA"/>
</dbReference>
<keyword evidence="1" id="KW-1133">Transmembrane helix</keyword>
<keyword evidence="1" id="KW-0812">Transmembrane</keyword>